<name>A0A484HIJ0_9BACT</name>
<protein>
    <submittedName>
        <fullName evidence="1">Uncharacterized protein</fullName>
    </submittedName>
</protein>
<proteinExistence type="predicted"/>
<dbReference type="AlphaFoldDB" id="A0A484HIJ0"/>
<dbReference type="EMBL" id="CAACVI010000034">
    <property type="protein sequence ID" value="VEN74577.1"/>
    <property type="molecule type" value="Genomic_DNA"/>
</dbReference>
<gene>
    <name evidence="1" type="ORF">EPICR_40160</name>
</gene>
<reference evidence="1" key="1">
    <citation type="submission" date="2019-01" db="EMBL/GenBank/DDBJ databases">
        <authorList>
            <consortium name="Genoscope - CEA"/>
            <person name="William W."/>
        </authorList>
    </citation>
    <scope>NUCLEOTIDE SEQUENCE</scope>
    <source>
        <strain evidence="1">CR-1</strain>
    </source>
</reference>
<organism evidence="1">
    <name type="scientific">uncultured Desulfobacteraceae bacterium</name>
    <dbReference type="NCBI Taxonomy" id="218296"/>
    <lineage>
        <taxon>Bacteria</taxon>
        <taxon>Pseudomonadati</taxon>
        <taxon>Thermodesulfobacteriota</taxon>
        <taxon>Desulfobacteria</taxon>
        <taxon>Desulfobacterales</taxon>
        <taxon>Desulfobacteraceae</taxon>
        <taxon>environmental samples</taxon>
    </lineage>
</organism>
<accession>A0A484HIJ0</accession>
<evidence type="ECO:0000313" key="1">
    <source>
        <dbReference type="EMBL" id="VEN74577.1"/>
    </source>
</evidence>
<sequence length="62" mass="7288">MSLSFRLYDEQRFEEALKNESILRESKWTESIAIGSRQFVKKTKNRLGIKETGRKIVEQNGI</sequence>